<name>A0AAD1VQR0_PELCU</name>
<dbReference type="GO" id="GO:0005886">
    <property type="term" value="C:plasma membrane"/>
    <property type="evidence" value="ECO:0007669"/>
    <property type="project" value="UniProtKB-SubCell"/>
</dbReference>
<feature type="transmembrane region" description="Helical" evidence="14">
    <location>
        <begin position="286"/>
        <end position="307"/>
    </location>
</feature>
<feature type="transmembrane region" description="Helical" evidence="14">
    <location>
        <begin position="942"/>
        <end position="967"/>
    </location>
</feature>
<keyword evidence="2" id="KW-1003">Cell membrane</keyword>
<feature type="transmembrane region" description="Helical" evidence="14">
    <location>
        <begin position="1059"/>
        <end position="1076"/>
    </location>
</feature>
<evidence type="ECO:0000259" key="15">
    <source>
        <dbReference type="PROSITE" id="PS50262"/>
    </source>
</evidence>
<feature type="domain" description="G-protein coupled receptors family 1 profile" evidence="15">
    <location>
        <begin position="1104"/>
        <end position="1354"/>
    </location>
</feature>
<dbReference type="SUPFAM" id="SSF81321">
    <property type="entry name" value="Family A G protein-coupled receptor-like"/>
    <property type="match status" value="5"/>
</dbReference>
<keyword evidence="12" id="KW-0807">Transducer</keyword>
<dbReference type="PROSITE" id="PS50262">
    <property type="entry name" value="G_PROTEIN_RECEP_F1_2"/>
    <property type="match status" value="4"/>
</dbReference>
<evidence type="ECO:0000256" key="4">
    <source>
        <dbReference type="ARBA" id="ARBA00022692"/>
    </source>
</evidence>
<feature type="region of interest" description="Disordered" evidence="13">
    <location>
        <begin position="77"/>
        <end position="109"/>
    </location>
</feature>
<feature type="transmembrane region" description="Helical" evidence="14">
    <location>
        <begin position="771"/>
        <end position="798"/>
    </location>
</feature>
<evidence type="ECO:0000256" key="12">
    <source>
        <dbReference type="ARBA" id="ARBA00023224"/>
    </source>
</evidence>
<dbReference type="EMBL" id="OW240912">
    <property type="protein sequence ID" value="CAH2225883.1"/>
    <property type="molecule type" value="Genomic_DNA"/>
</dbReference>
<keyword evidence="7" id="KW-0297">G-protein coupled receptor</keyword>
<feature type="transmembrane region" description="Helical" evidence="14">
    <location>
        <begin position="1259"/>
        <end position="1284"/>
    </location>
</feature>
<feature type="transmembrane region" description="Helical" evidence="14">
    <location>
        <begin position="1305"/>
        <end position="1324"/>
    </location>
</feature>
<protein>
    <submittedName>
        <fullName evidence="16">Olfactory receptor 52D1-like</fullName>
    </submittedName>
</protein>
<dbReference type="InterPro" id="IPR017452">
    <property type="entry name" value="GPCR_Rhodpsn_7TM"/>
</dbReference>
<feature type="domain" description="G-protein coupled receptors family 1 profile" evidence="15">
    <location>
        <begin position="510"/>
        <end position="716"/>
    </location>
</feature>
<comment type="subcellular location">
    <subcellularLocation>
        <location evidence="1">Cell membrane</location>
        <topology evidence="1">Multi-pass membrane protein</topology>
    </subcellularLocation>
</comment>
<evidence type="ECO:0000256" key="1">
    <source>
        <dbReference type="ARBA" id="ARBA00004651"/>
    </source>
</evidence>
<organism evidence="16 17">
    <name type="scientific">Pelobates cultripes</name>
    <name type="common">Western spadefoot toad</name>
    <dbReference type="NCBI Taxonomy" id="61616"/>
    <lineage>
        <taxon>Eukaryota</taxon>
        <taxon>Metazoa</taxon>
        <taxon>Chordata</taxon>
        <taxon>Craniata</taxon>
        <taxon>Vertebrata</taxon>
        <taxon>Euteleostomi</taxon>
        <taxon>Amphibia</taxon>
        <taxon>Batrachia</taxon>
        <taxon>Anura</taxon>
        <taxon>Pelobatoidea</taxon>
        <taxon>Pelobatidae</taxon>
        <taxon>Pelobates</taxon>
    </lineage>
</organism>
<dbReference type="FunFam" id="1.20.1070.10:FF:000024">
    <property type="entry name" value="Olfactory receptor"/>
    <property type="match status" value="4"/>
</dbReference>
<evidence type="ECO:0000256" key="13">
    <source>
        <dbReference type="SAM" id="MobiDB-lite"/>
    </source>
</evidence>
<keyword evidence="8 14" id="KW-0472">Membrane</keyword>
<feature type="transmembrane region" description="Helical" evidence="14">
    <location>
        <begin position="1204"/>
        <end position="1225"/>
    </location>
</feature>
<feature type="non-terminal residue" evidence="16">
    <location>
        <position position="1510"/>
    </location>
</feature>
<feature type="transmembrane region" description="Helical" evidence="14">
    <location>
        <begin position="530"/>
        <end position="555"/>
    </location>
</feature>
<evidence type="ECO:0000256" key="7">
    <source>
        <dbReference type="ARBA" id="ARBA00023040"/>
    </source>
</evidence>
<keyword evidence="5" id="KW-0552">Olfaction</keyword>
<feature type="transmembrane region" description="Helical" evidence="14">
    <location>
        <begin position="384"/>
        <end position="408"/>
    </location>
</feature>
<feature type="transmembrane region" description="Helical" evidence="14">
    <location>
        <begin position="887"/>
        <end position="908"/>
    </location>
</feature>
<feature type="domain" description="G-protein coupled receptors family 1 profile" evidence="15">
    <location>
        <begin position="787"/>
        <end position="1037"/>
    </location>
</feature>
<feature type="transmembrane region" description="Helical" evidence="14">
    <location>
        <begin position="170"/>
        <end position="193"/>
    </location>
</feature>
<dbReference type="PANTHER" id="PTHR26451">
    <property type="entry name" value="G_PROTEIN_RECEP_F1_2 DOMAIN-CONTAINING PROTEIN"/>
    <property type="match status" value="1"/>
</dbReference>
<dbReference type="Gene3D" id="1.20.1070.10">
    <property type="entry name" value="Rhodopsin 7-helix transmembrane proteins"/>
    <property type="match status" value="4"/>
</dbReference>
<feature type="transmembrane region" description="Helical" evidence="14">
    <location>
        <begin position="205"/>
        <end position="224"/>
    </location>
</feature>
<evidence type="ECO:0000256" key="11">
    <source>
        <dbReference type="ARBA" id="ARBA00023180"/>
    </source>
</evidence>
<proteinExistence type="predicted"/>
<feature type="transmembrane region" description="Helical" evidence="14">
    <location>
        <begin position="1021"/>
        <end position="1039"/>
    </location>
</feature>
<evidence type="ECO:0000313" key="17">
    <source>
        <dbReference type="Proteomes" id="UP001295444"/>
    </source>
</evidence>
<evidence type="ECO:0000256" key="8">
    <source>
        <dbReference type="ARBA" id="ARBA00023136"/>
    </source>
</evidence>
<feature type="transmembrane region" description="Helical" evidence="14">
    <location>
        <begin position="236"/>
        <end position="265"/>
    </location>
</feature>
<evidence type="ECO:0000256" key="3">
    <source>
        <dbReference type="ARBA" id="ARBA00022606"/>
    </source>
</evidence>
<dbReference type="GO" id="GO:0004984">
    <property type="term" value="F:olfactory receptor activity"/>
    <property type="evidence" value="ECO:0007669"/>
    <property type="project" value="InterPro"/>
</dbReference>
<dbReference type="GO" id="GO:0004930">
    <property type="term" value="F:G protein-coupled receptor activity"/>
    <property type="evidence" value="ECO:0007669"/>
    <property type="project" value="UniProtKB-KW"/>
</dbReference>
<keyword evidence="3" id="KW-0716">Sensory transduction</keyword>
<evidence type="ECO:0000256" key="2">
    <source>
        <dbReference type="ARBA" id="ARBA00022475"/>
    </source>
</evidence>
<dbReference type="GO" id="GO:0005549">
    <property type="term" value="F:odorant binding"/>
    <property type="evidence" value="ECO:0007669"/>
    <property type="project" value="TreeGrafter"/>
</dbReference>
<feature type="transmembrane region" description="Helical" evidence="14">
    <location>
        <begin position="1155"/>
        <end position="1184"/>
    </location>
</feature>
<dbReference type="InterPro" id="IPR000725">
    <property type="entry name" value="Olfact_rcpt"/>
</dbReference>
<dbReference type="InterPro" id="IPR000276">
    <property type="entry name" value="GPCR_Rhodpsn"/>
</dbReference>
<feature type="transmembrane region" description="Helical" evidence="14">
    <location>
        <begin position="805"/>
        <end position="825"/>
    </location>
</feature>
<feature type="transmembrane region" description="Helical" evidence="14">
    <location>
        <begin position="1123"/>
        <end position="1149"/>
    </location>
</feature>
<feature type="region of interest" description="Disordered" evidence="13">
    <location>
        <begin position="1491"/>
        <end position="1510"/>
    </location>
</feature>
<feature type="domain" description="G-protein coupled receptors family 1 profile" evidence="15">
    <location>
        <begin position="186"/>
        <end position="436"/>
    </location>
</feature>
<evidence type="ECO:0000256" key="5">
    <source>
        <dbReference type="ARBA" id="ARBA00022725"/>
    </source>
</evidence>
<reference evidence="16" key="1">
    <citation type="submission" date="2022-03" db="EMBL/GenBank/DDBJ databases">
        <authorList>
            <person name="Alioto T."/>
            <person name="Alioto T."/>
            <person name="Gomez Garrido J."/>
        </authorList>
    </citation>
    <scope>NUCLEOTIDE SEQUENCE</scope>
</reference>
<keyword evidence="9" id="KW-1015">Disulfide bond</keyword>
<evidence type="ECO:0000313" key="16">
    <source>
        <dbReference type="EMBL" id="CAH2225883.1"/>
    </source>
</evidence>
<sequence>MDAIHLGSARNHPKSLFLAANPITCTGISQEYTQSSPRSNICHCSMFPRHKEEHRSGTYHAAQDLALAALLCDLEPPGLSGKRPTPQAEPATTMGRQSKRPPPDAPSEAQDIGTLFKQQLQPKMVPPGSSIATETPMGPSQAETPLQPEQPNTNDGTVLFFLGDMSSVRYFYSAIVLIGFMMIILYNGAVISVVAMHKRLQEPMYIFISALCVNGIYGGASFLPNLFVNLLHKIQTISYIGCLTQVFCTNTYVGYEITLLAVMAFDRYACICNPLRYHSIMSMPNVFKLISAAWLYATTLITILVMMTSRLPMCNSAILKIYCDNWSVVRLSCVDTTANNIYGLFVTVALVGLMPLLIFMSYIEILKACAKSSSHIRDKALQTCTPHLISITVFVTDVFFEVLLYRFVPATVPYELRVVMSVQILVVPPLLNPLMYGIKMKEIKTRIEKLFHLRWARIKNLNQPYFSQEIMQNSTYSHPSVLILSFGELTSIKYFYVLLAFLGYILVITCNCTVIYAVAFHKSLHEPMYFFIAALCINGLYGSTAFYPSVIVNLLRETQTISYIACITQVFFIHTYAGCEMTILAVMAFDRYVCICNPLRYNNIIPLPRVLKFVAGAWIYTVILVSIHLVLTIRLPLCNILILKTYCDNWSVVRLSCVDITVNNVYGLFIATTFVAVMPLLILISYILILRACEKASKEFRTKALQTCTPHLITIINYVMGLQERASFRFSLLHLRDKSGLCQPQEIMQNATYSHPSMLILTYGELTSIKYLYVFFTFIGYMLVILCNCAVISVVALNKALYEPMYIFIAALCVNGLYGSTVFYPSIFVNLLYKTQAISYIACMTQVLCIHTYAGCEMTILTVMAFDRYVCICNPLRYNNIISLPTVFKLIVGAYLYTFLLVSIHVVLTVRLPLCNTVILKTYCDNWSVVRLSCVDITINNVYGLFIAATFVAVMPAFILISYILILRACEKASKEFRTKALQTCTPHLITIINYVANLFFELLVYRFIPTDVPYDLRTVMSIQILVVPPLLNPIIYGMKLKEIRAQVIFTHRNCRYQIQTLMAMYNSSFSHPFMLTMSFGELTLMKYLYSIIVFLGYMFVLLCNGVVITAIALNKRLHQPMYIFLSVLCINGMYGCTAFYPALFVHLLSKTQTISYIGCLIQAFCIHTYVGCEVSILTVMAFYRYVCICNPLRYNSIMSLSTVYKLIFGVWFYCIILIGIHFMLTIKLSLCDSILLKIYCDNWSIVRLSCSDTTINNAFGLLISLTFIVVMPIFIVASYVMILRASLKASKDFRAKALQTCTPHLVTISNFILDLCFDLFLYRSIPTSVPYELRVVMSVQILIISPFLNPVIYGIKMKDIRERVIQLFYFKSSGLNGNFHTMNRTQSRPKILRVCARSSKEVREKALQTCTPHLITMINYVADVLFEIFLHRFNPTTLPYELRVAMSVQFLTVPPLLNPLIYGLKCRDIRVCILVRTLDCNRVAVLSGREQGRGAPTPARRLPPPLGMR</sequence>
<evidence type="ECO:0000256" key="10">
    <source>
        <dbReference type="ARBA" id="ARBA00023170"/>
    </source>
</evidence>
<dbReference type="Proteomes" id="UP001295444">
    <property type="component" value="Chromosome 01"/>
</dbReference>
<feature type="transmembrane region" description="Helical" evidence="14">
    <location>
        <begin position="341"/>
        <end position="363"/>
    </location>
</feature>
<keyword evidence="4 14" id="KW-0812">Transmembrane</keyword>
<dbReference type="PANTHER" id="PTHR26451:SF1005">
    <property type="entry name" value="OLFACTORY RECEPTOR 52D1"/>
    <property type="match status" value="1"/>
</dbReference>
<feature type="transmembrane region" description="Helical" evidence="14">
    <location>
        <begin position="665"/>
        <end position="690"/>
    </location>
</feature>
<feature type="transmembrane region" description="Helical" evidence="14">
    <location>
        <begin position="1336"/>
        <end position="1356"/>
    </location>
</feature>
<feature type="transmembrane region" description="Helical" evidence="14">
    <location>
        <begin position="494"/>
        <end position="518"/>
    </location>
</feature>
<keyword evidence="11" id="KW-0325">Glycoprotein</keyword>
<keyword evidence="17" id="KW-1185">Reference proteome</keyword>
<gene>
    <name evidence="16" type="ORF">PECUL_23A050623</name>
</gene>
<feature type="region of interest" description="Disordered" evidence="13">
    <location>
        <begin position="123"/>
        <end position="152"/>
    </location>
</feature>
<feature type="transmembrane region" description="Helical" evidence="14">
    <location>
        <begin position="1088"/>
        <end position="1114"/>
    </location>
</feature>
<evidence type="ECO:0000256" key="14">
    <source>
        <dbReference type="SAM" id="Phobius"/>
    </source>
</evidence>
<evidence type="ECO:0000256" key="9">
    <source>
        <dbReference type="ARBA" id="ARBA00023157"/>
    </source>
</evidence>
<dbReference type="PROSITE" id="PS00237">
    <property type="entry name" value="G_PROTEIN_RECEP_F1_1"/>
    <property type="match status" value="3"/>
</dbReference>
<evidence type="ECO:0000256" key="6">
    <source>
        <dbReference type="ARBA" id="ARBA00022989"/>
    </source>
</evidence>
<feature type="transmembrane region" description="Helical" evidence="14">
    <location>
        <begin position="837"/>
        <end position="866"/>
    </location>
</feature>
<dbReference type="InterPro" id="IPR052921">
    <property type="entry name" value="GPCR1_Superfamily_Member"/>
</dbReference>
<keyword evidence="10 16" id="KW-0675">Receptor</keyword>
<dbReference type="Pfam" id="PF13853">
    <property type="entry name" value="7tm_4"/>
    <property type="match status" value="5"/>
</dbReference>
<feature type="compositionally biased region" description="Polar residues" evidence="13">
    <location>
        <begin position="141"/>
        <end position="152"/>
    </location>
</feature>
<dbReference type="PRINTS" id="PR00245">
    <property type="entry name" value="OLFACTORYR"/>
</dbReference>
<keyword evidence="6 14" id="KW-1133">Transmembrane helix</keyword>
<accession>A0AAD1VQR0</accession>
<feature type="transmembrane region" description="Helical" evidence="14">
    <location>
        <begin position="988"/>
        <end position="1009"/>
    </location>
</feature>
<feature type="transmembrane region" description="Helical" evidence="14">
    <location>
        <begin position="610"/>
        <end position="631"/>
    </location>
</feature>
<feature type="transmembrane region" description="Helical" evidence="14">
    <location>
        <begin position="561"/>
        <end position="589"/>
    </location>
</feature>